<gene>
    <name evidence="1" type="ORF">SAMN04489721_2838</name>
</gene>
<evidence type="ECO:0000313" key="1">
    <source>
        <dbReference type="EMBL" id="SDT23356.1"/>
    </source>
</evidence>
<name>A0A1H1YQF6_9MICO</name>
<dbReference type="GO" id="GO:0016787">
    <property type="term" value="F:hydrolase activity"/>
    <property type="evidence" value="ECO:0007669"/>
    <property type="project" value="InterPro"/>
</dbReference>
<dbReference type="Gene3D" id="3.40.50.1820">
    <property type="entry name" value="alpha/beta hydrolase"/>
    <property type="match status" value="1"/>
</dbReference>
<dbReference type="InterPro" id="IPR029058">
    <property type="entry name" value="AB_hydrolase_fold"/>
</dbReference>
<accession>A0A1H1YQF6</accession>
<dbReference type="AlphaFoldDB" id="A0A1H1YQF6"/>
<proteinExistence type="predicted"/>
<evidence type="ECO:0000313" key="2">
    <source>
        <dbReference type="Proteomes" id="UP000199482"/>
    </source>
</evidence>
<reference evidence="2" key="1">
    <citation type="submission" date="2016-10" db="EMBL/GenBank/DDBJ databases">
        <authorList>
            <person name="Varghese N."/>
            <person name="Submissions S."/>
        </authorList>
    </citation>
    <scope>NUCLEOTIDE SEQUENCE [LARGE SCALE GENOMIC DNA]</scope>
    <source>
        <strain evidence="2">CPCC 202695</strain>
    </source>
</reference>
<organism evidence="1 2">
    <name type="scientific">Agromyces flavus</name>
    <dbReference type="NCBI Taxonomy" id="589382"/>
    <lineage>
        <taxon>Bacteria</taxon>
        <taxon>Bacillati</taxon>
        <taxon>Actinomycetota</taxon>
        <taxon>Actinomycetes</taxon>
        <taxon>Micrococcales</taxon>
        <taxon>Microbacteriaceae</taxon>
        <taxon>Agromyces</taxon>
    </lineage>
</organism>
<dbReference type="Pfam" id="PF06821">
    <property type="entry name" value="Ser_hydrolase"/>
    <property type="match status" value="1"/>
</dbReference>
<protein>
    <recommendedName>
        <fullName evidence="3">Alpha/beta hydrolase family protein</fullName>
    </recommendedName>
</protein>
<sequence length="187" mass="19938">MHHSLMVPGIGGSEPAHWQSRWQSVLLDAHRIAPRSWDEPDLDDWVDAIDRAVGHARPVPVLVAHSLGCLAVAHWAVRVDDAATRVAGAFLVAPPDPACPEFPAAAPTFTIANAPLPIPAIVLSSSDDPYCSPDRAADMADVWGAQLVELGPRGHVNVASGFGEWPEGLQLLEDFVLTARETARQAG</sequence>
<dbReference type="EMBL" id="LT629755">
    <property type="protein sequence ID" value="SDT23356.1"/>
    <property type="molecule type" value="Genomic_DNA"/>
</dbReference>
<dbReference type="SUPFAM" id="SSF53474">
    <property type="entry name" value="alpha/beta-Hydrolases"/>
    <property type="match status" value="1"/>
</dbReference>
<dbReference type="Proteomes" id="UP000199482">
    <property type="component" value="Chromosome I"/>
</dbReference>
<evidence type="ECO:0008006" key="3">
    <source>
        <dbReference type="Google" id="ProtNLM"/>
    </source>
</evidence>
<dbReference type="InterPro" id="IPR010662">
    <property type="entry name" value="RBBP9/YdeN"/>
</dbReference>